<evidence type="ECO:0000313" key="2">
    <source>
        <dbReference type="Proteomes" id="UP000004221"/>
    </source>
</evidence>
<gene>
    <name evidence="1" type="ORF">NITHO_820006</name>
</gene>
<protein>
    <submittedName>
        <fullName evidence="1">Uncharacterized protein</fullName>
    </submittedName>
</protein>
<evidence type="ECO:0000313" key="1">
    <source>
        <dbReference type="EMBL" id="CCF86171.1"/>
    </source>
</evidence>
<keyword evidence="2" id="KW-1185">Reference proteome</keyword>
<comment type="caution">
    <text evidence="1">The sequence shown here is derived from an EMBL/GenBank/DDBJ whole genome shotgun (WGS) entry which is preliminary data.</text>
</comment>
<proteinExistence type="predicted"/>
<dbReference type="Proteomes" id="UP000004221">
    <property type="component" value="Unassembled WGS sequence"/>
</dbReference>
<reference evidence="1 2" key="1">
    <citation type="journal article" date="2012" name="ISME J.">
        <title>Nitrification expanded: discovery, physiology and genomics of a nitrite-oxidizing bacterium from the phylum Chloroflexi.</title>
        <authorList>
            <person name="Sorokin D.Y."/>
            <person name="Lucker S."/>
            <person name="Vejmelkova D."/>
            <person name="Kostrikina N.A."/>
            <person name="Kleerebezem R."/>
            <person name="Rijpstra W.I."/>
            <person name="Damste J.S."/>
            <person name="Le Paslier D."/>
            <person name="Muyzer G."/>
            <person name="Wagner M."/>
            <person name="van Loosdrecht M.C."/>
            <person name="Daims H."/>
        </authorList>
    </citation>
    <scope>NUCLEOTIDE SEQUENCE [LARGE SCALE GENOMIC DNA]</scope>
    <source>
        <strain evidence="2">none</strain>
    </source>
</reference>
<dbReference type="EMBL" id="CAGS01000718">
    <property type="protein sequence ID" value="CCF86171.1"/>
    <property type="molecule type" value="Genomic_DNA"/>
</dbReference>
<name>I4ENA8_9BACT</name>
<sequence length="24" mass="2610">MMEDAMNLSSDIQRVTLLGLEDGA</sequence>
<accession>I4ENA8</accession>
<dbReference type="AlphaFoldDB" id="I4ENA8"/>
<organism evidence="1 2">
    <name type="scientific">Nitrolancea hollandica Lb</name>
    <dbReference type="NCBI Taxonomy" id="1129897"/>
    <lineage>
        <taxon>Bacteria</taxon>
        <taxon>Pseudomonadati</taxon>
        <taxon>Thermomicrobiota</taxon>
        <taxon>Thermomicrobia</taxon>
        <taxon>Sphaerobacterales</taxon>
        <taxon>Sphaerobacterineae</taxon>
        <taxon>Sphaerobacteraceae</taxon>
        <taxon>Nitrolancea</taxon>
    </lineage>
</organism>